<dbReference type="Proteomes" id="UP000736328">
    <property type="component" value="Unassembled WGS sequence"/>
</dbReference>
<reference evidence="1" key="1">
    <citation type="submission" date="2020-07" db="EMBL/GenBank/DDBJ databases">
        <title>Huge and variable diversity of episymbiotic CPR bacteria and DPANN archaea in groundwater ecosystems.</title>
        <authorList>
            <person name="He C.Y."/>
            <person name="Keren R."/>
            <person name="Whittaker M."/>
            <person name="Farag I.F."/>
            <person name="Doudna J."/>
            <person name="Cate J.H.D."/>
            <person name="Banfield J.F."/>
        </authorList>
    </citation>
    <scope>NUCLEOTIDE SEQUENCE</scope>
    <source>
        <strain evidence="1">NC_groundwater_1520_Pr4_B-0.1um_53_5</strain>
    </source>
</reference>
<dbReference type="EMBL" id="JACQXR010000094">
    <property type="protein sequence ID" value="MBI4727010.1"/>
    <property type="molecule type" value="Genomic_DNA"/>
</dbReference>
<proteinExistence type="predicted"/>
<protein>
    <submittedName>
        <fullName evidence="1">PIN domain protein</fullName>
    </submittedName>
</protein>
<accession>A0A933MKS5</accession>
<dbReference type="AlphaFoldDB" id="A0A933MKS5"/>
<dbReference type="InterPro" id="IPR029060">
    <property type="entry name" value="PIN-like_dom_sf"/>
</dbReference>
<evidence type="ECO:0000313" key="1">
    <source>
        <dbReference type="EMBL" id="MBI4727010.1"/>
    </source>
</evidence>
<evidence type="ECO:0000313" key="2">
    <source>
        <dbReference type="Proteomes" id="UP000736328"/>
    </source>
</evidence>
<comment type="caution">
    <text evidence="1">The sequence shown here is derived from an EMBL/GenBank/DDBJ whole genome shotgun (WGS) entry which is preliminary data.</text>
</comment>
<sequence>MRIYVDTSVFGGCFDPEFEIWSNQLIDFFKIGKYTAVISQVSEFELKFAPRHIRQILTGIPIKNLEIAKLTDEARQLSEHYIKEKIVTKKALADTQHIAVATVQQVDLLVSWNFKHIVNYDKIRLYNAVNLKYGYKVLEIRNPRDLTDEK</sequence>
<name>A0A933MKS5_UNCT6</name>
<dbReference type="SUPFAM" id="SSF88723">
    <property type="entry name" value="PIN domain-like"/>
    <property type="match status" value="1"/>
</dbReference>
<gene>
    <name evidence="1" type="ORF">HY768_07280</name>
</gene>
<organism evidence="1 2">
    <name type="scientific">candidate division TA06 bacterium</name>
    <dbReference type="NCBI Taxonomy" id="2250710"/>
    <lineage>
        <taxon>Bacteria</taxon>
        <taxon>Bacteria division TA06</taxon>
    </lineage>
</organism>